<evidence type="ECO:0000256" key="1">
    <source>
        <dbReference type="SAM" id="MobiDB-lite"/>
    </source>
</evidence>
<comment type="caution">
    <text evidence="2">The sequence shown here is derived from an EMBL/GenBank/DDBJ whole genome shotgun (WGS) entry which is preliminary data.</text>
</comment>
<accession>A0A939MH11</accession>
<dbReference type="AlphaFoldDB" id="A0A939MH11"/>
<gene>
    <name evidence="2" type="ORF">J4H92_02185</name>
</gene>
<organism evidence="2 3">
    <name type="scientific">Leucobacter weissii</name>
    <dbReference type="NCBI Taxonomy" id="1983706"/>
    <lineage>
        <taxon>Bacteria</taxon>
        <taxon>Bacillati</taxon>
        <taxon>Actinomycetota</taxon>
        <taxon>Actinomycetes</taxon>
        <taxon>Micrococcales</taxon>
        <taxon>Microbacteriaceae</taxon>
        <taxon>Leucobacter</taxon>
    </lineage>
</organism>
<dbReference type="EMBL" id="JAGDYM010000003">
    <property type="protein sequence ID" value="MBO1900753.1"/>
    <property type="molecule type" value="Genomic_DNA"/>
</dbReference>
<reference evidence="2" key="1">
    <citation type="submission" date="2021-03" db="EMBL/GenBank/DDBJ databases">
        <title>Leucobacter chromiisoli sp. nov., isolated from chromium-containing soil of chemical plant.</title>
        <authorList>
            <person name="Xu Z."/>
        </authorList>
    </citation>
    <scope>NUCLEOTIDE SEQUENCE</scope>
    <source>
        <strain evidence="2">S27</strain>
    </source>
</reference>
<feature type="region of interest" description="Disordered" evidence="1">
    <location>
        <begin position="82"/>
        <end position="110"/>
    </location>
</feature>
<name>A0A939MH11_9MICO</name>
<keyword evidence="3" id="KW-1185">Reference proteome</keyword>
<protein>
    <submittedName>
        <fullName evidence="2">Uncharacterized protein</fullName>
    </submittedName>
</protein>
<evidence type="ECO:0000313" key="2">
    <source>
        <dbReference type="EMBL" id="MBO1900753.1"/>
    </source>
</evidence>
<dbReference type="Proteomes" id="UP000664382">
    <property type="component" value="Unassembled WGS sequence"/>
</dbReference>
<proteinExistence type="predicted"/>
<sequence>MRRHTTPPLSESVPVQLRTVILDIHPDGSMSVTIDGAPHLPPEGADPWSRASFPQIIDHASDDRAVPVRVEVHEADGTSFTELLPARPPRRPVAPESASKRKKEKPAPPALVEVSGDGFVPGEDVACCLIVSHTDAAPDGTTRALLDPAQVTGAGEVVLLGRISGTVVTRSLR</sequence>
<evidence type="ECO:0000313" key="3">
    <source>
        <dbReference type="Proteomes" id="UP000664382"/>
    </source>
</evidence>